<dbReference type="HOGENOM" id="CLU_943696_0_0_1"/>
<reference evidence="1 2" key="1">
    <citation type="submission" date="2014-04" db="EMBL/GenBank/DDBJ databases">
        <authorList>
            <consortium name="DOE Joint Genome Institute"/>
            <person name="Kuo A."/>
            <person name="Tarkka M."/>
            <person name="Buscot F."/>
            <person name="Kohler A."/>
            <person name="Nagy L.G."/>
            <person name="Floudas D."/>
            <person name="Copeland A."/>
            <person name="Barry K.W."/>
            <person name="Cichocki N."/>
            <person name="Veneault-Fourrey C."/>
            <person name="LaButti K."/>
            <person name="Lindquist E.A."/>
            <person name="Lipzen A."/>
            <person name="Lundell T."/>
            <person name="Morin E."/>
            <person name="Murat C."/>
            <person name="Sun H."/>
            <person name="Tunlid A."/>
            <person name="Henrissat B."/>
            <person name="Grigoriev I.V."/>
            <person name="Hibbett D.S."/>
            <person name="Martin F."/>
            <person name="Nordberg H.P."/>
            <person name="Cantor M.N."/>
            <person name="Hua S.X."/>
        </authorList>
    </citation>
    <scope>NUCLEOTIDE SEQUENCE [LARGE SCALE GENOMIC DNA]</scope>
    <source>
        <strain evidence="1 2">F 1598</strain>
    </source>
</reference>
<sequence>MSGPLVRYCAFSRKVSFAENLRNLALTQHWGSHSDKDIQEHVTATLTEPPRISTDYLVKEVEEEMDFADALISFTQPPLTKIDMLLEKELSGRPLSFCERDYTPAIAASPFFISHSYSSLWILCWLGVSKDDNFFENVRLEKGSPLRLFNLDLARRTFGFDAPSLFCTIDYFVHDEPGFMIAKADTHLYTRTSKNDVLIPPSFFIAIPKKFVHPDDHTYINKEGTFGHLYQKFSGRQVLQLPWRDWERNTDWLVSDKRSIKTWFEKGQRKMCRQWRNHWKAMSNEEKWSFEEEYES</sequence>
<name>A0A0C3EZ00_PILCF</name>
<dbReference type="EMBL" id="KN833091">
    <property type="protein sequence ID" value="KIM73159.1"/>
    <property type="molecule type" value="Genomic_DNA"/>
</dbReference>
<dbReference type="InParanoid" id="A0A0C3EZ00"/>
<accession>A0A0C3EZ00</accession>
<evidence type="ECO:0000313" key="2">
    <source>
        <dbReference type="Proteomes" id="UP000054166"/>
    </source>
</evidence>
<keyword evidence="2" id="KW-1185">Reference proteome</keyword>
<dbReference type="AlphaFoldDB" id="A0A0C3EZ00"/>
<protein>
    <submittedName>
        <fullName evidence="1">Uncharacterized protein</fullName>
    </submittedName>
</protein>
<organism evidence="1 2">
    <name type="scientific">Piloderma croceum (strain F 1598)</name>
    <dbReference type="NCBI Taxonomy" id="765440"/>
    <lineage>
        <taxon>Eukaryota</taxon>
        <taxon>Fungi</taxon>
        <taxon>Dikarya</taxon>
        <taxon>Basidiomycota</taxon>
        <taxon>Agaricomycotina</taxon>
        <taxon>Agaricomycetes</taxon>
        <taxon>Agaricomycetidae</taxon>
        <taxon>Atheliales</taxon>
        <taxon>Atheliaceae</taxon>
        <taxon>Piloderma</taxon>
    </lineage>
</organism>
<evidence type="ECO:0000313" key="1">
    <source>
        <dbReference type="EMBL" id="KIM73159.1"/>
    </source>
</evidence>
<reference evidence="2" key="2">
    <citation type="submission" date="2015-01" db="EMBL/GenBank/DDBJ databases">
        <title>Evolutionary Origins and Diversification of the Mycorrhizal Mutualists.</title>
        <authorList>
            <consortium name="DOE Joint Genome Institute"/>
            <consortium name="Mycorrhizal Genomics Consortium"/>
            <person name="Kohler A."/>
            <person name="Kuo A."/>
            <person name="Nagy L.G."/>
            <person name="Floudas D."/>
            <person name="Copeland A."/>
            <person name="Barry K.W."/>
            <person name="Cichocki N."/>
            <person name="Veneault-Fourrey C."/>
            <person name="LaButti K."/>
            <person name="Lindquist E.A."/>
            <person name="Lipzen A."/>
            <person name="Lundell T."/>
            <person name="Morin E."/>
            <person name="Murat C."/>
            <person name="Riley R."/>
            <person name="Ohm R."/>
            <person name="Sun H."/>
            <person name="Tunlid A."/>
            <person name="Henrissat B."/>
            <person name="Grigoriev I.V."/>
            <person name="Hibbett D.S."/>
            <person name="Martin F."/>
        </authorList>
    </citation>
    <scope>NUCLEOTIDE SEQUENCE [LARGE SCALE GENOMIC DNA]</scope>
    <source>
        <strain evidence="2">F 1598</strain>
    </source>
</reference>
<dbReference type="Proteomes" id="UP000054166">
    <property type="component" value="Unassembled WGS sequence"/>
</dbReference>
<proteinExistence type="predicted"/>
<gene>
    <name evidence="1" type="ORF">PILCRDRAFT_15472</name>
</gene>